<accession>A0A510I9E2</accession>
<name>A0A510I9E2_9VIBR</name>
<dbReference type="AlphaFoldDB" id="A0A510I9E2"/>
<sequence length="176" mass="20098">MKVLEKNQTKVLETEKLLREIITSPTEFKDDEELMKALKSQSGIAKYQNQERNITSCSLNTVKSISEVLLERGFLLLDELRINAKLAIEAAHHDEKASKGNKQTVVGLKHKVAELESELDAAQRSNSLLTVMVSELRSRLKQLAKHEGTLEERQELYREHNRKIEAQMNFTLNGEV</sequence>
<organism evidence="2 3">
    <name type="scientific">Vibrio rotiferianus</name>
    <dbReference type="NCBI Taxonomy" id="190895"/>
    <lineage>
        <taxon>Bacteria</taxon>
        <taxon>Pseudomonadati</taxon>
        <taxon>Pseudomonadota</taxon>
        <taxon>Gammaproteobacteria</taxon>
        <taxon>Vibrionales</taxon>
        <taxon>Vibrionaceae</taxon>
        <taxon>Vibrio</taxon>
    </lineage>
</organism>
<proteinExistence type="predicted"/>
<reference evidence="3" key="1">
    <citation type="submission" date="2019-07" db="EMBL/GenBank/DDBJ databases">
        <title>Complete Genome Sequences of Vibrion rotiferianus strain AM7.</title>
        <authorList>
            <person name="Miyazaki K."/>
            <person name="Wiseschart A."/>
            <person name="Pootanakit K."/>
            <person name="Ishimori K."/>
            <person name="Kitahara K."/>
        </authorList>
    </citation>
    <scope>NUCLEOTIDE SEQUENCE [LARGE SCALE GENOMIC DNA]</scope>
    <source>
        <strain evidence="3">AM7</strain>
    </source>
</reference>
<evidence type="ECO:0000313" key="2">
    <source>
        <dbReference type="EMBL" id="BBL90365.1"/>
    </source>
</evidence>
<dbReference type="RefSeq" id="WP_143693130.1">
    <property type="nucleotide sequence ID" value="NZ_AP019798.1"/>
</dbReference>
<keyword evidence="1" id="KW-0175">Coiled coil</keyword>
<dbReference type="EMBL" id="AP019798">
    <property type="protein sequence ID" value="BBL90365.1"/>
    <property type="molecule type" value="Genomic_DNA"/>
</dbReference>
<evidence type="ECO:0000256" key="1">
    <source>
        <dbReference type="SAM" id="Coils"/>
    </source>
</evidence>
<evidence type="ECO:0000313" key="3">
    <source>
        <dbReference type="Proteomes" id="UP000315115"/>
    </source>
</evidence>
<gene>
    <name evidence="2" type="ORF">VroAM7_30180</name>
</gene>
<feature type="coiled-coil region" evidence="1">
    <location>
        <begin position="105"/>
        <end position="163"/>
    </location>
</feature>
<protein>
    <submittedName>
        <fullName evidence="2">Uncharacterized protein</fullName>
    </submittedName>
</protein>
<dbReference type="Proteomes" id="UP000315115">
    <property type="component" value="Chromosome 1"/>
</dbReference>